<gene>
    <name evidence="2" type="ORF">OLEA9_A092586</name>
</gene>
<dbReference type="Proteomes" id="UP000594638">
    <property type="component" value="Unassembled WGS sequence"/>
</dbReference>
<proteinExistence type="predicted"/>
<organism evidence="2 3">
    <name type="scientific">Olea europaea subsp. europaea</name>
    <dbReference type="NCBI Taxonomy" id="158383"/>
    <lineage>
        <taxon>Eukaryota</taxon>
        <taxon>Viridiplantae</taxon>
        <taxon>Streptophyta</taxon>
        <taxon>Embryophyta</taxon>
        <taxon>Tracheophyta</taxon>
        <taxon>Spermatophyta</taxon>
        <taxon>Magnoliopsida</taxon>
        <taxon>eudicotyledons</taxon>
        <taxon>Gunneridae</taxon>
        <taxon>Pentapetalae</taxon>
        <taxon>asterids</taxon>
        <taxon>lamiids</taxon>
        <taxon>Lamiales</taxon>
        <taxon>Oleaceae</taxon>
        <taxon>Oleeae</taxon>
        <taxon>Olea</taxon>
    </lineage>
</organism>
<accession>A0A8S0U637</accession>
<reference evidence="2 3" key="1">
    <citation type="submission" date="2019-12" db="EMBL/GenBank/DDBJ databases">
        <authorList>
            <person name="Alioto T."/>
            <person name="Alioto T."/>
            <person name="Gomez Garrido J."/>
        </authorList>
    </citation>
    <scope>NUCLEOTIDE SEQUENCE [LARGE SCALE GENOMIC DNA]</scope>
</reference>
<protein>
    <submittedName>
        <fullName evidence="2">Uncharacterized protein</fullName>
    </submittedName>
</protein>
<keyword evidence="3" id="KW-1185">Reference proteome</keyword>
<evidence type="ECO:0000313" key="2">
    <source>
        <dbReference type="EMBL" id="CAA3012840.1"/>
    </source>
</evidence>
<evidence type="ECO:0000313" key="3">
    <source>
        <dbReference type="Proteomes" id="UP000594638"/>
    </source>
</evidence>
<dbReference type="AlphaFoldDB" id="A0A8S0U637"/>
<comment type="caution">
    <text evidence="2">The sequence shown here is derived from an EMBL/GenBank/DDBJ whole genome shotgun (WGS) entry which is preliminary data.</text>
</comment>
<evidence type="ECO:0000256" key="1">
    <source>
        <dbReference type="SAM" id="MobiDB-lite"/>
    </source>
</evidence>
<feature type="region of interest" description="Disordered" evidence="1">
    <location>
        <begin position="36"/>
        <end position="71"/>
    </location>
</feature>
<dbReference type="EMBL" id="CACTIH010007413">
    <property type="protein sequence ID" value="CAA3012840.1"/>
    <property type="molecule type" value="Genomic_DNA"/>
</dbReference>
<feature type="compositionally biased region" description="Basic and acidic residues" evidence="1">
    <location>
        <begin position="36"/>
        <end position="47"/>
    </location>
</feature>
<name>A0A8S0U637_OLEEU</name>
<dbReference type="Gramene" id="OE9A092586T1">
    <property type="protein sequence ID" value="OE9A092586C1"/>
    <property type="gene ID" value="OE9A092586"/>
</dbReference>
<sequence>MVWERADLVEISDNREFRRRWRQIFAVCRGRHPSDELPYKKYSDKTNRSTTPHTSIDRHHRHHTNTSTRSPSHTITITIAATTTTICTTTSITTTILPFVKPYPPTPNQLGTRHRSPHSTANILHLVDTRSYTDLSSLSTIPSTHLAGPPLQYSSNRHHTTLPLDPTIEQPSSLTWSNPLSTFPSLHIVRCYSLSRGSHKRSFAATSPATTI</sequence>